<dbReference type="GO" id="GO:0043161">
    <property type="term" value="P:proteasome-mediated ubiquitin-dependent protein catabolic process"/>
    <property type="evidence" value="ECO:0007669"/>
    <property type="project" value="TreeGrafter"/>
</dbReference>
<dbReference type="SUPFAM" id="SSF49899">
    <property type="entry name" value="Concanavalin A-like lectins/glucanases"/>
    <property type="match status" value="1"/>
</dbReference>
<keyword evidence="4" id="KW-1185">Reference proteome</keyword>
<dbReference type="InterPro" id="IPR001870">
    <property type="entry name" value="B30.2/SPRY"/>
</dbReference>
<feature type="region of interest" description="Disordered" evidence="2">
    <location>
        <begin position="79"/>
        <end position="126"/>
    </location>
</feature>
<reference evidence="5" key="1">
    <citation type="submission" date="2015-08" db="UniProtKB">
        <authorList>
            <consortium name="WormBaseParasite"/>
        </authorList>
    </citation>
    <scope>IDENTIFICATION</scope>
</reference>
<dbReference type="PROSITE" id="PS50188">
    <property type="entry name" value="B302_SPRY"/>
    <property type="match status" value="1"/>
</dbReference>
<organism evidence="5">
    <name type="scientific">Strongyloides stercoralis</name>
    <name type="common">Threadworm</name>
    <dbReference type="NCBI Taxonomy" id="6248"/>
    <lineage>
        <taxon>Eukaryota</taxon>
        <taxon>Metazoa</taxon>
        <taxon>Ecdysozoa</taxon>
        <taxon>Nematoda</taxon>
        <taxon>Chromadorea</taxon>
        <taxon>Rhabditida</taxon>
        <taxon>Tylenchina</taxon>
        <taxon>Panagrolaimomorpha</taxon>
        <taxon>Strongyloidoidea</taxon>
        <taxon>Strongyloididae</taxon>
        <taxon>Strongyloides</taxon>
    </lineage>
</organism>
<evidence type="ECO:0000256" key="1">
    <source>
        <dbReference type="ARBA" id="ARBA00010910"/>
    </source>
</evidence>
<evidence type="ECO:0000313" key="4">
    <source>
        <dbReference type="Proteomes" id="UP000035681"/>
    </source>
</evidence>
<dbReference type="InterPro" id="IPR013320">
    <property type="entry name" value="ConA-like_dom_sf"/>
</dbReference>
<dbReference type="WBParaSite" id="TCONS_00015427.p1">
    <property type="protein sequence ID" value="TCONS_00015427.p1"/>
    <property type="gene ID" value="XLOC_009755"/>
</dbReference>
<accession>A0A0K0E757</accession>
<dbReference type="InterPro" id="IPR001496">
    <property type="entry name" value="SOCS_box"/>
</dbReference>
<dbReference type="GO" id="GO:0005737">
    <property type="term" value="C:cytoplasm"/>
    <property type="evidence" value="ECO:0007669"/>
    <property type="project" value="UniProtKB-ARBA"/>
</dbReference>
<feature type="domain" description="B30.2/SPRY" evidence="3">
    <location>
        <begin position="232"/>
        <end position="435"/>
    </location>
</feature>
<dbReference type="CDD" id="cd12906">
    <property type="entry name" value="SPRY_SOCS1-2-4"/>
    <property type="match status" value="1"/>
</dbReference>
<dbReference type="PANTHER" id="PTHR12245">
    <property type="entry name" value="SPRY DOMAIN CONTAINING SOCS BOX PROTEIN"/>
    <property type="match status" value="1"/>
</dbReference>
<evidence type="ECO:0000313" key="5">
    <source>
        <dbReference type="WBParaSite" id="SSTP_0000533300.1"/>
    </source>
</evidence>
<feature type="region of interest" description="Disordered" evidence="2">
    <location>
        <begin position="189"/>
        <end position="217"/>
    </location>
</feature>
<dbReference type="Proteomes" id="UP000035681">
    <property type="component" value="Unplaced"/>
</dbReference>
<dbReference type="InterPro" id="IPR043136">
    <property type="entry name" value="B30.2/SPRY_sf"/>
</dbReference>
<evidence type="ECO:0000259" key="3">
    <source>
        <dbReference type="PROSITE" id="PS50188"/>
    </source>
</evidence>
<dbReference type="Gene3D" id="1.10.750.20">
    <property type="entry name" value="SOCS box"/>
    <property type="match status" value="1"/>
</dbReference>
<dbReference type="GO" id="GO:0019005">
    <property type="term" value="C:SCF ubiquitin ligase complex"/>
    <property type="evidence" value="ECO:0007669"/>
    <property type="project" value="TreeGrafter"/>
</dbReference>
<feature type="compositionally biased region" description="Polar residues" evidence="2">
    <location>
        <begin position="79"/>
        <end position="97"/>
    </location>
</feature>
<evidence type="ECO:0000313" key="6">
    <source>
        <dbReference type="WBParaSite" id="TCONS_00015427.p1"/>
    </source>
</evidence>
<sequence length="477" mass="55681">MSAIKFNKRLFNKNKKRFAAASRLTNVFSNNYLNYVSTSRNSILNDDDDRQQLIVRLPPSEISRREFAHVHNFHGSRVKIQSKSSTLRNKTSSNNYNSEHENRAFSIHRNQQRNPNREPRNLSRNQQYRYIRMMGQRASMEDQEGQRVDNDQEGRLEEVADRFLNGYLDNRQMSHHRFAQVRESFLELTSRHNNSQRGPIARNRTKSKRDNRTRSPSFLNETEEFYHADECCPKKFEIIMDSEPVEQKVMEEHAWNPNDRSLNIFVKEDDPLTLHRHPVAQSTDCIRGKVGYSHGFHVWKITWPRRQRGTHAVIGVATKEARLHAVGYTSLIGSTSDSYGWDIVRLKCSHDARHKEQWDYPNNEYIPNGLFGDTQEVPESIYCILDMDEGYMAFATDDNYLGVAFRGLRGKTLYPIVSAVWGHCEITIGYMGGFPPEAPSLMSTCRRVIRSHLGRRNIKNIYDLNLSKHCIDYLLYK</sequence>
<dbReference type="InterPro" id="IPR003877">
    <property type="entry name" value="SPRY_dom"/>
</dbReference>
<dbReference type="SMART" id="SM00449">
    <property type="entry name" value="SPRY"/>
    <property type="match status" value="1"/>
</dbReference>
<dbReference type="Pfam" id="PF00622">
    <property type="entry name" value="SPRY"/>
    <property type="match status" value="1"/>
</dbReference>
<dbReference type="InterPro" id="IPR050672">
    <property type="entry name" value="FBXO45-Fsn/SPSB_families"/>
</dbReference>
<dbReference type="AlphaFoldDB" id="A0A0K0E757"/>
<protein>
    <submittedName>
        <fullName evidence="5 6">B30.2/SPRY domain-containing protein</fullName>
    </submittedName>
</protein>
<dbReference type="PANTHER" id="PTHR12245:SF11">
    <property type="entry name" value="PROTEIN GUSTAVUS"/>
    <property type="match status" value="1"/>
</dbReference>
<dbReference type="CDD" id="cd03587">
    <property type="entry name" value="SOCS"/>
    <property type="match status" value="1"/>
</dbReference>
<dbReference type="WBParaSite" id="SSTP_0000533300.1">
    <property type="protein sequence ID" value="SSTP_0000533300.1"/>
    <property type="gene ID" value="SSTP_0000533300"/>
</dbReference>
<dbReference type="SMART" id="SM00969">
    <property type="entry name" value="SOCS_box"/>
    <property type="match status" value="1"/>
</dbReference>
<dbReference type="STRING" id="6248.A0A0K0E757"/>
<name>A0A0K0E757_STRER</name>
<dbReference type="Gene3D" id="2.60.120.920">
    <property type="match status" value="1"/>
</dbReference>
<comment type="similarity">
    <text evidence="1">Belongs to the SPSB family.</text>
</comment>
<evidence type="ECO:0000256" key="2">
    <source>
        <dbReference type="SAM" id="MobiDB-lite"/>
    </source>
</evidence>
<proteinExistence type="inferred from homology"/>
<dbReference type="FunFam" id="2.60.120.920:FF:000007">
    <property type="entry name" value="SPRY domain-containing SOCS box protein 1"/>
    <property type="match status" value="1"/>
</dbReference>
<dbReference type="Pfam" id="PF07525">
    <property type="entry name" value="SOCS_box"/>
    <property type="match status" value="1"/>
</dbReference>